<protein>
    <submittedName>
        <fullName evidence="1">Uncharacterized protein</fullName>
    </submittedName>
</protein>
<proteinExistence type="predicted"/>
<dbReference type="InterPro" id="IPR046250">
    <property type="entry name" value="DUF6283"/>
</dbReference>
<dbReference type="HOGENOM" id="CLU_2791966_0_0_11"/>
<organism evidence="1 2">
    <name type="scientific">Stackebrandtia nassauensis (strain DSM 44728 / CIP 108903 / NRRL B-16338 / NBRC 102104 / LLR-40K-21)</name>
    <dbReference type="NCBI Taxonomy" id="446470"/>
    <lineage>
        <taxon>Bacteria</taxon>
        <taxon>Bacillati</taxon>
        <taxon>Actinomycetota</taxon>
        <taxon>Actinomycetes</taxon>
        <taxon>Glycomycetales</taxon>
        <taxon>Glycomycetaceae</taxon>
        <taxon>Stackebrandtia</taxon>
    </lineage>
</organism>
<accession>D3PWL5</accession>
<evidence type="ECO:0000313" key="2">
    <source>
        <dbReference type="Proteomes" id="UP000000844"/>
    </source>
</evidence>
<dbReference type="Pfam" id="PF19800">
    <property type="entry name" value="DUF6283"/>
    <property type="match status" value="1"/>
</dbReference>
<dbReference type="Proteomes" id="UP000000844">
    <property type="component" value="Chromosome"/>
</dbReference>
<dbReference type="EMBL" id="CP001778">
    <property type="protein sequence ID" value="ADD43237.1"/>
    <property type="molecule type" value="Genomic_DNA"/>
</dbReference>
<name>D3PWL5_STANL</name>
<reference evidence="1 2" key="1">
    <citation type="journal article" date="2009" name="Stand. Genomic Sci.">
        <title>Complete genome sequence of Stackebrandtia nassauensis type strain (LLR-40K-21).</title>
        <authorList>
            <person name="Munk C."/>
            <person name="Lapidus A."/>
            <person name="Copeland A."/>
            <person name="Jando M."/>
            <person name="Mayilraj S."/>
            <person name="Glavina Del Rio T."/>
            <person name="Nolan M."/>
            <person name="Chen F."/>
            <person name="Lucas S."/>
            <person name="Tice H."/>
            <person name="Cheng J.F."/>
            <person name="Han C."/>
            <person name="Detter J.C."/>
            <person name="Bruce D."/>
            <person name="Goodwin L."/>
            <person name="Chain P."/>
            <person name="Pitluck S."/>
            <person name="Goker M."/>
            <person name="Ovchinikova G."/>
            <person name="Pati A."/>
            <person name="Ivanova N."/>
            <person name="Mavromatis K."/>
            <person name="Chen A."/>
            <person name="Palaniappan K."/>
            <person name="Land M."/>
            <person name="Hauser L."/>
            <person name="Chang Y.J."/>
            <person name="Jeffries C.D."/>
            <person name="Bristow J."/>
            <person name="Eisen J.A."/>
            <person name="Markowitz V."/>
            <person name="Hugenholtz P."/>
            <person name="Kyrpides N.C."/>
            <person name="Klenk H.P."/>
        </authorList>
    </citation>
    <scope>NUCLEOTIDE SEQUENCE [LARGE SCALE GENOMIC DNA]</scope>
    <source>
        <strain evidence="2">DSM 44728 / CIP 108903 / NRRL B-16338 / NBRC 102104 / LLR-40K-21</strain>
    </source>
</reference>
<dbReference type="AlphaFoldDB" id="D3PWL5"/>
<keyword evidence="2" id="KW-1185">Reference proteome</keyword>
<evidence type="ECO:0000313" key="1">
    <source>
        <dbReference type="EMBL" id="ADD43237.1"/>
    </source>
</evidence>
<gene>
    <name evidence="1" type="ordered locus">Snas_3575</name>
</gene>
<sequence length="68" mass="7212">MSGSEDHDTKACAGFLAVEGHANLEVRVRVARGEIAAEALAPGEDWPELYASHDDMARANGLDIVDSC</sequence>
<dbReference type="KEGG" id="sna:Snas_3575"/>